<evidence type="ECO:0000313" key="2">
    <source>
        <dbReference type="Proteomes" id="UP001595710"/>
    </source>
</evidence>
<proteinExistence type="predicted"/>
<dbReference type="InterPro" id="IPR029063">
    <property type="entry name" value="SAM-dependent_MTases_sf"/>
</dbReference>
<dbReference type="GO" id="GO:0032259">
    <property type="term" value="P:methylation"/>
    <property type="evidence" value="ECO:0007669"/>
    <property type="project" value="UniProtKB-KW"/>
</dbReference>
<dbReference type="GO" id="GO:0008168">
    <property type="term" value="F:methyltransferase activity"/>
    <property type="evidence" value="ECO:0007669"/>
    <property type="project" value="UniProtKB-KW"/>
</dbReference>
<keyword evidence="1" id="KW-0489">Methyltransferase</keyword>
<name>A0ABV7WQU2_9GAMM</name>
<keyword evidence="1" id="KW-0808">Transferase</keyword>
<dbReference type="Gene3D" id="3.40.50.150">
    <property type="entry name" value="Vaccinia Virus protein VP39"/>
    <property type="match status" value="1"/>
</dbReference>
<reference evidence="2" key="1">
    <citation type="journal article" date="2019" name="Int. J. Syst. Evol. Microbiol.">
        <title>The Global Catalogue of Microorganisms (GCM) 10K type strain sequencing project: providing services to taxonomists for standard genome sequencing and annotation.</title>
        <authorList>
            <consortium name="The Broad Institute Genomics Platform"/>
            <consortium name="The Broad Institute Genome Sequencing Center for Infectious Disease"/>
            <person name="Wu L."/>
            <person name="Ma J."/>
        </authorList>
    </citation>
    <scope>NUCLEOTIDE SEQUENCE [LARGE SCALE GENOMIC DNA]</scope>
    <source>
        <strain evidence="2">CECT 8288</strain>
    </source>
</reference>
<dbReference type="EC" id="2.1.1.-" evidence="1"/>
<dbReference type="EMBL" id="JBHRYN010000007">
    <property type="protein sequence ID" value="MFC3700803.1"/>
    <property type="molecule type" value="Genomic_DNA"/>
</dbReference>
<sequence length="266" mass="30863">MSKKNDRALRFYDEVLGLDRLHYGLWLPDDDLTFEKLKLAQIRYEDYLVEKLPSTVKSVLDVGCGTGILVKKLLDQSYLAEGLSPDINQKKRFEEALNAPFHHMPFEELSIEDTFDCIIMSESCQYIKLDKLFKNAKRALKAHGYLMICDYFVLNNAEGELSKSGHRYDEFMNRIDQEGFSVVVEEDLTQDVTKTLDLGKDFVEKSMKALSIGTERIRSKHPQLSKFVLWLFKNKIAKATKQTDLLDSDKFKQYKSYRFILLQANS</sequence>
<dbReference type="Pfam" id="PF13489">
    <property type="entry name" value="Methyltransf_23"/>
    <property type="match status" value="1"/>
</dbReference>
<protein>
    <submittedName>
        <fullName evidence="1">Class I SAM-dependent methyltransferase</fullName>
        <ecNumber evidence="1">2.1.1.-</ecNumber>
    </submittedName>
</protein>
<gene>
    <name evidence="1" type="ORF">ACFOND_04045</name>
</gene>
<organism evidence="1 2">
    <name type="scientific">Reinekea marina</name>
    <dbReference type="NCBI Taxonomy" id="1310421"/>
    <lineage>
        <taxon>Bacteria</taxon>
        <taxon>Pseudomonadati</taxon>
        <taxon>Pseudomonadota</taxon>
        <taxon>Gammaproteobacteria</taxon>
        <taxon>Oceanospirillales</taxon>
        <taxon>Saccharospirillaceae</taxon>
        <taxon>Reinekea</taxon>
    </lineage>
</organism>
<dbReference type="Proteomes" id="UP001595710">
    <property type="component" value="Unassembled WGS sequence"/>
</dbReference>
<comment type="caution">
    <text evidence="1">The sequence shown here is derived from an EMBL/GenBank/DDBJ whole genome shotgun (WGS) entry which is preliminary data.</text>
</comment>
<dbReference type="CDD" id="cd02440">
    <property type="entry name" value="AdoMet_MTases"/>
    <property type="match status" value="1"/>
</dbReference>
<dbReference type="RefSeq" id="WP_290283259.1">
    <property type="nucleotide sequence ID" value="NZ_JAUFQI010000001.1"/>
</dbReference>
<evidence type="ECO:0000313" key="1">
    <source>
        <dbReference type="EMBL" id="MFC3700803.1"/>
    </source>
</evidence>
<keyword evidence="2" id="KW-1185">Reference proteome</keyword>
<dbReference type="SUPFAM" id="SSF53335">
    <property type="entry name" value="S-adenosyl-L-methionine-dependent methyltransferases"/>
    <property type="match status" value="1"/>
</dbReference>
<accession>A0ABV7WQU2</accession>